<accession>A0A833WHN4</accession>
<evidence type="ECO:0000313" key="2">
    <source>
        <dbReference type="Proteomes" id="UP000602510"/>
    </source>
</evidence>
<sequence length="107" mass="12418">MDPHRLLAQLALRRPPPVMLSSLLPNKLFARTTLGTSNPELPVNKLHVFTKPQMRRAAPSLRLQRNKHHPKSILCRRFTKTSSLLRAVRNVSTHQYHQHVRQVLVEH</sequence>
<comment type="caution">
    <text evidence="1">The sequence shown here is derived from an EMBL/GenBank/DDBJ whole genome shotgun (WGS) entry which is preliminary data.</text>
</comment>
<reference evidence="1" key="1">
    <citation type="submission" date="2020-04" db="EMBL/GenBank/DDBJ databases">
        <title>Hybrid Assembly of Korean Phytophthora infestans isolates.</title>
        <authorList>
            <person name="Prokchorchik M."/>
            <person name="Lee Y."/>
            <person name="Seo J."/>
            <person name="Cho J.-H."/>
            <person name="Park Y.-E."/>
            <person name="Jang D.-C."/>
            <person name="Im J.-S."/>
            <person name="Choi J.-G."/>
            <person name="Park H.-J."/>
            <person name="Lee G.-B."/>
            <person name="Lee Y.-G."/>
            <person name="Hong S.-Y."/>
            <person name="Cho K."/>
            <person name="Sohn K.H."/>
        </authorList>
    </citation>
    <scope>NUCLEOTIDE SEQUENCE</scope>
    <source>
        <strain evidence="1">KR_1_A1</strain>
    </source>
</reference>
<dbReference type="Proteomes" id="UP000602510">
    <property type="component" value="Unassembled WGS sequence"/>
</dbReference>
<gene>
    <name evidence="1" type="ORF">GN244_ATG20612</name>
</gene>
<name>A0A833WHN4_PHYIN</name>
<keyword evidence="2" id="KW-1185">Reference proteome</keyword>
<evidence type="ECO:0000313" key="1">
    <source>
        <dbReference type="EMBL" id="KAF4027756.1"/>
    </source>
</evidence>
<organism evidence="1 2">
    <name type="scientific">Phytophthora infestans</name>
    <name type="common">Potato late blight agent</name>
    <name type="synonym">Botrytis infestans</name>
    <dbReference type="NCBI Taxonomy" id="4787"/>
    <lineage>
        <taxon>Eukaryota</taxon>
        <taxon>Sar</taxon>
        <taxon>Stramenopiles</taxon>
        <taxon>Oomycota</taxon>
        <taxon>Peronosporomycetes</taxon>
        <taxon>Peronosporales</taxon>
        <taxon>Peronosporaceae</taxon>
        <taxon>Phytophthora</taxon>
    </lineage>
</organism>
<protein>
    <submittedName>
        <fullName evidence="1">Uncharacterized protein</fullName>
    </submittedName>
</protein>
<dbReference type="AlphaFoldDB" id="A0A833WHN4"/>
<proteinExistence type="predicted"/>
<dbReference type="EMBL" id="WSZM01001305">
    <property type="protein sequence ID" value="KAF4027756.1"/>
    <property type="molecule type" value="Genomic_DNA"/>
</dbReference>